<feature type="domain" description="Thiamine pyrophosphate enzyme central" evidence="11">
    <location>
        <begin position="193"/>
        <end position="321"/>
    </location>
</feature>
<evidence type="ECO:0000256" key="9">
    <source>
        <dbReference type="ARBA" id="ARBA00048670"/>
    </source>
</evidence>
<keyword evidence="5" id="KW-0285">Flavoprotein</keyword>
<evidence type="ECO:0000313" key="15">
    <source>
        <dbReference type="Proteomes" id="UP001601992"/>
    </source>
</evidence>
<dbReference type="PANTHER" id="PTHR18968:SF167">
    <property type="entry name" value="ACETOLACTATE SYNTHASE LARGE SUBUNIT ILVB2-RELATED"/>
    <property type="match status" value="1"/>
</dbReference>
<dbReference type="InterPro" id="IPR011766">
    <property type="entry name" value="TPP_enzyme_TPP-bd"/>
</dbReference>
<dbReference type="SUPFAM" id="SSF52518">
    <property type="entry name" value="Thiamin diphosphate-binding fold (THDP-binding)"/>
    <property type="match status" value="2"/>
</dbReference>
<dbReference type="InterPro" id="IPR012001">
    <property type="entry name" value="Thiamin_PyroP_enz_TPP-bd_dom"/>
</dbReference>
<evidence type="ECO:0000256" key="8">
    <source>
        <dbReference type="ARBA" id="ARBA00023304"/>
    </source>
</evidence>
<comment type="pathway">
    <text evidence="2">Amino-acid biosynthesis; L-valine biosynthesis; L-valine from pyruvate: step 1/4.</text>
</comment>
<evidence type="ECO:0000256" key="10">
    <source>
        <dbReference type="RuleBase" id="RU362132"/>
    </source>
</evidence>
<comment type="pathway">
    <text evidence="1">Amino-acid biosynthesis; L-isoleucine biosynthesis; L-isoleucine from 2-oxobutanoate: step 1/4.</text>
</comment>
<dbReference type="Pfam" id="PF00205">
    <property type="entry name" value="TPP_enzyme_M"/>
    <property type="match status" value="1"/>
</dbReference>
<dbReference type="InterPro" id="IPR029035">
    <property type="entry name" value="DHS-like_NAD/FAD-binding_dom"/>
</dbReference>
<comment type="caution">
    <text evidence="14">The sequence shown here is derived from an EMBL/GenBank/DDBJ whole genome shotgun (WGS) entry which is preliminary data.</text>
</comment>
<evidence type="ECO:0000256" key="4">
    <source>
        <dbReference type="ARBA" id="ARBA00013145"/>
    </source>
</evidence>
<reference evidence="14 15" key="1">
    <citation type="submission" date="2024-10" db="EMBL/GenBank/DDBJ databases">
        <title>The Natural Products Discovery Center: Release of the First 8490 Sequenced Strains for Exploring Actinobacteria Biosynthetic Diversity.</title>
        <authorList>
            <person name="Kalkreuter E."/>
            <person name="Kautsar S.A."/>
            <person name="Yang D."/>
            <person name="Bader C.D."/>
            <person name="Teijaro C.N."/>
            <person name="Fluegel L."/>
            <person name="Davis C.M."/>
            <person name="Simpson J.R."/>
            <person name="Lauterbach L."/>
            <person name="Steele A.D."/>
            <person name="Gui C."/>
            <person name="Meng S."/>
            <person name="Li G."/>
            <person name="Viehrig K."/>
            <person name="Ye F."/>
            <person name="Su P."/>
            <person name="Kiefer A.F."/>
            <person name="Nichols A."/>
            <person name="Cepeda A.J."/>
            <person name="Yan W."/>
            <person name="Fan B."/>
            <person name="Jiang Y."/>
            <person name="Adhikari A."/>
            <person name="Zheng C.-J."/>
            <person name="Schuster L."/>
            <person name="Cowan T.M."/>
            <person name="Smanski M.J."/>
            <person name="Chevrette M.G."/>
            <person name="De Carvalho L.P.S."/>
            <person name="Shen B."/>
        </authorList>
    </citation>
    <scope>NUCLEOTIDE SEQUENCE [LARGE SCALE GENOMIC DNA]</scope>
    <source>
        <strain evidence="14 15">NPDC002593</strain>
    </source>
</reference>
<comment type="similarity">
    <text evidence="3 10">Belongs to the TPP enzyme family.</text>
</comment>
<sequence length="543" mass="56762">MRMTGGEALAAQLVREGQRTVFGVPGIQLDYAMDGLAQQRTRIRFVGARHEQGAGYFADGFARATGDPAVCMVVPGPGLLNAGAALSTAYACSSRVVLLAGQIPSPAIGQGLGMLHEIPGQSEFVASLTKWSAMARTPQEIPALVRRAFHEVRSGRPRPVGLEIPPDVLAAQSDITLVDPTPAEHPALDADDIEQVAALLAAASRPVILAGGGVVAGGASRALARLAETLDAPVVTTRNGRGAISDRHPLALTMLGGRRVLPEADVVLAVGTRFMTLRGRPLITAPGTKVVLVNVEPADLGGPRKPEIAVLADALSALEALADALPARSGPSRRAAEVARVRAECTEQLTAIAPQLAWLTAIREALPDDGVLVEELTQIGYASRIAYPVYEPRTFITPGYQGTLGYGFPTALGAKVGRPDVPVVSITGDGGFGWGLQELATARKYGIGLITVVFADGYFGNVRRIQQEDFGRTIATELVNPDFVALARSFGISGFRVQSPGQLSGVIREAGSEPVLIEVPVGEFPSPWELLAEPTYGGPVAAG</sequence>
<dbReference type="Gene3D" id="3.40.50.970">
    <property type="match status" value="2"/>
</dbReference>
<keyword evidence="15" id="KW-1185">Reference proteome</keyword>
<feature type="domain" description="Thiamine pyrophosphate enzyme N-terminal TPP-binding" evidence="13">
    <location>
        <begin position="3"/>
        <end position="114"/>
    </location>
</feature>
<keyword evidence="8" id="KW-0100">Branched-chain amino acid biosynthesis</keyword>
<dbReference type="RefSeq" id="WP_040830679.1">
    <property type="nucleotide sequence ID" value="NZ_JBIAQY010000022.1"/>
</dbReference>
<evidence type="ECO:0000259" key="13">
    <source>
        <dbReference type="Pfam" id="PF02776"/>
    </source>
</evidence>
<evidence type="ECO:0000259" key="11">
    <source>
        <dbReference type="Pfam" id="PF00205"/>
    </source>
</evidence>
<evidence type="ECO:0000313" key="14">
    <source>
        <dbReference type="EMBL" id="MFF3573933.1"/>
    </source>
</evidence>
<dbReference type="InterPro" id="IPR029061">
    <property type="entry name" value="THDP-binding"/>
</dbReference>
<organism evidence="14 15">
    <name type="scientific">Nocardia jiangxiensis</name>
    <dbReference type="NCBI Taxonomy" id="282685"/>
    <lineage>
        <taxon>Bacteria</taxon>
        <taxon>Bacillati</taxon>
        <taxon>Actinomycetota</taxon>
        <taxon>Actinomycetes</taxon>
        <taxon>Mycobacteriales</taxon>
        <taxon>Nocardiaceae</taxon>
        <taxon>Nocardia</taxon>
    </lineage>
</organism>
<evidence type="ECO:0000256" key="6">
    <source>
        <dbReference type="ARBA" id="ARBA00022827"/>
    </source>
</evidence>
<name>A0ABW6SCA5_9NOCA</name>
<accession>A0ABW6SCA5</accession>
<dbReference type="EC" id="2.2.1.6" evidence="4"/>
<feature type="domain" description="Thiamine pyrophosphate enzyme TPP-binding" evidence="12">
    <location>
        <begin position="383"/>
        <end position="519"/>
    </location>
</feature>
<dbReference type="EMBL" id="JBIAQY010000022">
    <property type="protein sequence ID" value="MFF3573933.1"/>
    <property type="molecule type" value="Genomic_DNA"/>
</dbReference>
<dbReference type="InterPro" id="IPR012000">
    <property type="entry name" value="Thiamin_PyroP_enz_cen_dom"/>
</dbReference>
<dbReference type="SUPFAM" id="SSF52467">
    <property type="entry name" value="DHS-like NAD/FAD-binding domain"/>
    <property type="match status" value="1"/>
</dbReference>
<dbReference type="InterPro" id="IPR000399">
    <property type="entry name" value="TPP-bd_CS"/>
</dbReference>
<comment type="catalytic activity">
    <reaction evidence="9">
        <text>2 pyruvate + H(+) = (2S)-2-acetolactate + CO2</text>
        <dbReference type="Rhea" id="RHEA:25249"/>
        <dbReference type="ChEBI" id="CHEBI:15361"/>
        <dbReference type="ChEBI" id="CHEBI:15378"/>
        <dbReference type="ChEBI" id="CHEBI:16526"/>
        <dbReference type="ChEBI" id="CHEBI:58476"/>
        <dbReference type="EC" id="2.2.1.6"/>
    </reaction>
</comment>
<dbReference type="CDD" id="cd07035">
    <property type="entry name" value="TPP_PYR_POX_like"/>
    <property type="match status" value="1"/>
</dbReference>
<keyword evidence="6" id="KW-0274">FAD</keyword>
<keyword evidence="8" id="KW-0028">Amino-acid biosynthesis</keyword>
<dbReference type="PANTHER" id="PTHR18968">
    <property type="entry name" value="THIAMINE PYROPHOSPHATE ENZYMES"/>
    <property type="match status" value="1"/>
</dbReference>
<gene>
    <name evidence="14" type="ORF">ACFYXQ_39905</name>
</gene>
<evidence type="ECO:0000259" key="12">
    <source>
        <dbReference type="Pfam" id="PF02775"/>
    </source>
</evidence>
<evidence type="ECO:0000256" key="2">
    <source>
        <dbReference type="ARBA" id="ARBA00005025"/>
    </source>
</evidence>
<dbReference type="NCBIfam" id="NF006122">
    <property type="entry name" value="PRK08266.1"/>
    <property type="match status" value="1"/>
</dbReference>
<dbReference type="Pfam" id="PF02776">
    <property type="entry name" value="TPP_enzyme_N"/>
    <property type="match status" value="1"/>
</dbReference>
<evidence type="ECO:0000256" key="5">
    <source>
        <dbReference type="ARBA" id="ARBA00022630"/>
    </source>
</evidence>
<evidence type="ECO:0000256" key="1">
    <source>
        <dbReference type="ARBA" id="ARBA00004974"/>
    </source>
</evidence>
<protein>
    <recommendedName>
        <fullName evidence="4">acetolactate synthase</fullName>
        <ecNumber evidence="4">2.2.1.6</ecNumber>
    </recommendedName>
</protein>
<dbReference type="Gene3D" id="3.40.50.1220">
    <property type="entry name" value="TPP-binding domain"/>
    <property type="match status" value="1"/>
</dbReference>
<evidence type="ECO:0000256" key="3">
    <source>
        <dbReference type="ARBA" id="ARBA00007812"/>
    </source>
</evidence>
<dbReference type="InterPro" id="IPR045229">
    <property type="entry name" value="TPP_enz"/>
</dbReference>
<dbReference type="Proteomes" id="UP001601992">
    <property type="component" value="Unassembled WGS sequence"/>
</dbReference>
<dbReference type="PROSITE" id="PS00187">
    <property type="entry name" value="TPP_ENZYMES"/>
    <property type="match status" value="1"/>
</dbReference>
<keyword evidence="7 10" id="KW-0786">Thiamine pyrophosphate</keyword>
<evidence type="ECO:0000256" key="7">
    <source>
        <dbReference type="ARBA" id="ARBA00023052"/>
    </source>
</evidence>
<dbReference type="Pfam" id="PF02775">
    <property type="entry name" value="TPP_enzyme_C"/>
    <property type="match status" value="1"/>
</dbReference>
<proteinExistence type="inferred from homology"/>